<accession>A0ABD5PJX8</accession>
<dbReference type="InterPro" id="IPR006311">
    <property type="entry name" value="TAT_signal"/>
</dbReference>
<evidence type="ECO:0000313" key="2">
    <source>
        <dbReference type="Proteomes" id="UP001595898"/>
    </source>
</evidence>
<sequence length="184" mass="20055">MFRPSRRQLVVAVLALLVATAAAAAAVATASADRTLVVADAESGDRLLERPIENRTEVTLRYTHSVEKTTVEDIYVVDGTELRMDRMIFHSHGAGLPSDAPIERTDEGFVLPLNESYDQFTVAPRPIPGHELVVGDDRYDLVALTDGSVTISVTERGPTDRLSDLLSIDHRSEPIHAKSTAIHS</sequence>
<evidence type="ECO:0000313" key="1">
    <source>
        <dbReference type="EMBL" id="MFC4540727.1"/>
    </source>
</evidence>
<dbReference type="AlphaFoldDB" id="A0ABD5PJX8"/>
<dbReference type="EMBL" id="JBHSFA010000002">
    <property type="protein sequence ID" value="MFC4540727.1"/>
    <property type="molecule type" value="Genomic_DNA"/>
</dbReference>
<gene>
    <name evidence="1" type="ORF">ACFO5R_02145</name>
</gene>
<dbReference type="PROSITE" id="PS51318">
    <property type="entry name" value="TAT"/>
    <property type="match status" value="1"/>
</dbReference>
<protein>
    <submittedName>
        <fullName evidence="1">DUF1850 domain-containing protein</fullName>
    </submittedName>
</protein>
<proteinExistence type="predicted"/>
<dbReference type="RefSeq" id="WP_250138889.1">
    <property type="nucleotide sequence ID" value="NZ_JALIQP010000001.1"/>
</dbReference>
<reference evidence="1 2" key="1">
    <citation type="journal article" date="2019" name="Int. J. Syst. Evol. Microbiol.">
        <title>The Global Catalogue of Microorganisms (GCM) 10K type strain sequencing project: providing services to taxonomists for standard genome sequencing and annotation.</title>
        <authorList>
            <consortium name="The Broad Institute Genomics Platform"/>
            <consortium name="The Broad Institute Genome Sequencing Center for Infectious Disease"/>
            <person name="Wu L."/>
            <person name="Ma J."/>
        </authorList>
    </citation>
    <scope>NUCLEOTIDE SEQUENCE [LARGE SCALE GENOMIC DNA]</scope>
    <source>
        <strain evidence="1 2">WLHS5</strain>
    </source>
</reference>
<comment type="caution">
    <text evidence="1">The sequence shown here is derived from an EMBL/GenBank/DDBJ whole genome shotgun (WGS) entry which is preliminary data.</text>
</comment>
<keyword evidence="2" id="KW-1185">Reference proteome</keyword>
<dbReference type="InterPro" id="IPR015001">
    <property type="entry name" value="DUF1850"/>
</dbReference>
<name>A0ABD5PJX8_9EURY</name>
<dbReference type="Pfam" id="PF08905">
    <property type="entry name" value="DUF1850"/>
    <property type="match status" value="1"/>
</dbReference>
<dbReference type="Proteomes" id="UP001595898">
    <property type="component" value="Unassembled WGS sequence"/>
</dbReference>
<organism evidence="1 2">
    <name type="scientific">Halosolutus amylolyticus</name>
    <dbReference type="NCBI Taxonomy" id="2932267"/>
    <lineage>
        <taxon>Archaea</taxon>
        <taxon>Methanobacteriati</taxon>
        <taxon>Methanobacteriota</taxon>
        <taxon>Stenosarchaea group</taxon>
        <taxon>Halobacteria</taxon>
        <taxon>Halobacteriales</taxon>
        <taxon>Natrialbaceae</taxon>
        <taxon>Halosolutus</taxon>
    </lineage>
</organism>